<reference evidence="3" key="1">
    <citation type="journal article" date="2019" name="Int. J. Syst. Evol. Microbiol.">
        <title>The Global Catalogue of Microorganisms (GCM) 10K type strain sequencing project: providing services to taxonomists for standard genome sequencing and annotation.</title>
        <authorList>
            <consortium name="The Broad Institute Genomics Platform"/>
            <consortium name="The Broad Institute Genome Sequencing Center for Infectious Disease"/>
            <person name="Wu L."/>
            <person name="Ma J."/>
        </authorList>
    </citation>
    <scope>NUCLEOTIDE SEQUENCE [LARGE SCALE GENOMIC DNA]</scope>
    <source>
        <strain evidence="3">CCM 8479</strain>
    </source>
</reference>
<evidence type="ECO:0000313" key="3">
    <source>
        <dbReference type="Proteomes" id="UP001596156"/>
    </source>
</evidence>
<dbReference type="InterPro" id="IPR025161">
    <property type="entry name" value="IS402-like_dom"/>
</dbReference>
<name>A0ABW0DJP6_STRFI</name>
<dbReference type="Pfam" id="PF13340">
    <property type="entry name" value="DUF4096"/>
    <property type="match status" value="1"/>
</dbReference>
<dbReference type="EMBL" id="JBHSKL010000047">
    <property type="protein sequence ID" value="MFC5228945.1"/>
    <property type="molecule type" value="Genomic_DNA"/>
</dbReference>
<comment type="caution">
    <text evidence="2">The sequence shown here is derived from an EMBL/GenBank/DDBJ whole genome shotgun (WGS) entry which is preliminary data.</text>
</comment>
<gene>
    <name evidence="2" type="ORF">ACFPN6_31240</name>
</gene>
<dbReference type="RefSeq" id="WP_381573770.1">
    <property type="nucleotide sequence ID" value="NZ_BAAASS010000006.1"/>
</dbReference>
<sequence>MWGGRRCHGDREVGAAIVSVAASGRTWRQAPETFGPSWSTVYRRFAE</sequence>
<organism evidence="2 3">
    <name type="scientific">Streptomyces fimbriatus</name>
    <dbReference type="NCBI Taxonomy" id="68197"/>
    <lineage>
        <taxon>Bacteria</taxon>
        <taxon>Bacillati</taxon>
        <taxon>Actinomycetota</taxon>
        <taxon>Actinomycetes</taxon>
        <taxon>Kitasatosporales</taxon>
        <taxon>Streptomycetaceae</taxon>
        <taxon>Streptomyces</taxon>
    </lineage>
</organism>
<protein>
    <submittedName>
        <fullName evidence="2">Transposase</fullName>
    </submittedName>
</protein>
<dbReference type="Proteomes" id="UP001596156">
    <property type="component" value="Unassembled WGS sequence"/>
</dbReference>
<accession>A0ABW0DJP6</accession>
<feature type="domain" description="Insertion element IS402-like" evidence="1">
    <location>
        <begin position="3"/>
        <end position="46"/>
    </location>
</feature>
<keyword evidence="3" id="KW-1185">Reference proteome</keyword>
<evidence type="ECO:0000313" key="2">
    <source>
        <dbReference type="EMBL" id="MFC5228945.1"/>
    </source>
</evidence>
<evidence type="ECO:0000259" key="1">
    <source>
        <dbReference type="Pfam" id="PF13340"/>
    </source>
</evidence>
<proteinExistence type="predicted"/>